<dbReference type="EMBL" id="LK932529">
    <property type="protein sequence ID" value="CDS89554.1"/>
    <property type="molecule type" value="Genomic_DNA"/>
</dbReference>
<dbReference type="EMBL" id="CAAJVP010000004">
    <property type="protein sequence ID" value="VHY01008.1"/>
    <property type="molecule type" value="Genomic_DNA"/>
</dbReference>
<evidence type="ECO:0000313" key="1">
    <source>
        <dbReference type="EMBL" id="CDS85027.1"/>
    </source>
</evidence>
<dbReference type="EMBL" id="LK933338">
    <property type="protein sequence ID" value="CDT69731.1"/>
    <property type="molecule type" value="Genomic_DNA"/>
</dbReference>
<evidence type="ECO:0000313" key="2">
    <source>
        <dbReference type="EMBL" id="CDS89554.1"/>
    </source>
</evidence>
<evidence type="ECO:0000313" key="3">
    <source>
        <dbReference type="EMBL" id="CDT69731.1"/>
    </source>
</evidence>
<dbReference type="RefSeq" id="WP_003437290.1">
    <property type="nucleotide sequence ID" value="NZ_BBYB01000076.1"/>
</dbReference>
<accession>A0A069A2Z6</accession>
<protein>
    <submittedName>
        <fullName evidence="2">Autoinducer prepeptide</fullName>
    </submittedName>
</protein>
<gene>
    <name evidence="3" type="ORF">BN1095_640107</name>
    <name evidence="2" type="ORF">BN1096_740160</name>
    <name evidence="1" type="ORF">BN1097_360029</name>
    <name evidence="4" type="ORF">SAMEA1402366_01207</name>
</gene>
<reference evidence="4 5" key="2">
    <citation type="submission" date="2019-04" db="EMBL/GenBank/DDBJ databases">
        <authorList>
            <consortium name="Pathogen Informatics"/>
        </authorList>
    </citation>
    <scope>NUCLEOTIDE SEQUENCE [LARGE SCALE GENOMIC DNA]</scope>
    <source>
        <strain evidence="4">Tl291</strain>
        <strain evidence="5">tl291</strain>
    </source>
</reference>
<dbReference type="GeneID" id="66355821"/>
<dbReference type="Proteomes" id="UP000372533">
    <property type="component" value="Unassembled WGS sequence"/>
</dbReference>
<sequence length="46" mass="4948">MKKIALNLLKNISALSFGIAVLSANSASSWVAHQAKEPQALQKLKK</sequence>
<reference evidence="1" key="1">
    <citation type="submission" date="2014-07" db="EMBL/GenBank/DDBJ databases">
        <authorList>
            <person name="Monot Marc"/>
        </authorList>
    </citation>
    <scope>NUCLEOTIDE SEQUENCE</scope>
    <source>
        <strain evidence="3">7032989</strain>
        <strain evidence="1">7032994</strain>
    </source>
</reference>
<dbReference type="AlphaFoldDB" id="A0A069A2Z6"/>
<dbReference type="EMBL" id="LK932372">
    <property type="protein sequence ID" value="CDS85027.1"/>
    <property type="molecule type" value="Genomic_DNA"/>
</dbReference>
<dbReference type="InterPro" id="IPR009229">
    <property type="entry name" value="AgrD"/>
</dbReference>
<evidence type="ECO:0000313" key="5">
    <source>
        <dbReference type="Proteomes" id="UP000372533"/>
    </source>
</evidence>
<organism evidence="1">
    <name type="scientific">Clostridioides difficile</name>
    <name type="common">Peptoclostridium difficile</name>
    <dbReference type="NCBI Taxonomy" id="1496"/>
    <lineage>
        <taxon>Bacteria</taxon>
        <taxon>Bacillati</taxon>
        <taxon>Bacillota</taxon>
        <taxon>Clostridia</taxon>
        <taxon>Peptostreptococcales</taxon>
        <taxon>Peptostreptococcaceae</taxon>
        <taxon>Clostridioides</taxon>
    </lineage>
</organism>
<dbReference type="NCBIfam" id="TIGR04223">
    <property type="entry name" value="quorum_AgrD"/>
    <property type="match status" value="1"/>
</dbReference>
<proteinExistence type="predicted"/>
<name>A0A069A2Z6_CLODI</name>
<evidence type="ECO:0000313" key="4">
    <source>
        <dbReference type="EMBL" id="VHY01008.1"/>
    </source>
</evidence>